<evidence type="ECO:0000256" key="12">
    <source>
        <dbReference type="HAMAP-Rule" id="MF_00942"/>
    </source>
</evidence>
<evidence type="ECO:0000256" key="9">
    <source>
        <dbReference type="ARBA" id="ARBA00023204"/>
    </source>
</evidence>
<keyword evidence="11 12" id="KW-0326">Glycosidase</keyword>
<dbReference type="InterPro" id="IPR003265">
    <property type="entry name" value="HhH-GPD_domain"/>
</dbReference>
<evidence type="ECO:0000259" key="13">
    <source>
        <dbReference type="SMART" id="SM00478"/>
    </source>
</evidence>
<dbReference type="GO" id="GO:0000703">
    <property type="term" value="F:oxidized pyrimidine nucleobase lesion DNA N-glycosylase activity"/>
    <property type="evidence" value="ECO:0007669"/>
    <property type="project" value="TreeGrafter"/>
</dbReference>
<comment type="similarity">
    <text evidence="1 12">Belongs to the Nth/MutY family.</text>
</comment>
<evidence type="ECO:0000256" key="5">
    <source>
        <dbReference type="ARBA" id="ARBA00022801"/>
    </source>
</evidence>
<feature type="binding site" evidence="12">
    <location>
        <position position="210"/>
    </location>
    <ligand>
        <name>[4Fe-4S] cluster</name>
        <dbReference type="ChEBI" id="CHEBI:49883"/>
    </ligand>
</feature>
<evidence type="ECO:0000256" key="1">
    <source>
        <dbReference type="ARBA" id="ARBA00008343"/>
    </source>
</evidence>
<dbReference type="InterPro" id="IPR005759">
    <property type="entry name" value="Nth"/>
</dbReference>
<reference evidence="14 15" key="1">
    <citation type="journal article" date="2013" name="Environ. Microbiol.">
        <title>Genome analysis of Chitinivibrio alkaliphilus gen. nov., sp. nov., a novel extremely haloalkaliphilic anaerobic chitinolytic bacterium from the candidate phylum Termite Group 3.</title>
        <authorList>
            <person name="Sorokin D.Y."/>
            <person name="Gumerov V.M."/>
            <person name="Rakitin A.L."/>
            <person name="Beletsky A.V."/>
            <person name="Damste J.S."/>
            <person name="Muyzer G."/>
            <person name="Mardanov A.V."/>
            <person name="Ravin N.V."/>
        </authorList>
    </citation>
    <scope>NUCLEOTIDE SEQUENCE [LARGE SCALE GENOMIC DNA]</scope>
    <source>
        <strain evidence="14 15">ACht1</strain>
    </source>
</reference>
<dbReference type="FunFam" id="1.10.340.30:FF:000001">
    <property type="entry name" value="Endonuclease III"/>
    <property type="match status" value="1"/>
</dbReference>
<dbReference type="Pfam" id="PF00633">
    <property type="entry name" value="HHH"/>
    <property type="match status" value="1"/>
</dbReference>
<organism evidence="14 15">
    <name type="scientific">Chitinivibrio alkaliphilus ACht1</name>
    <dbReference type="NCBI Taxonomy" id="1313304"/>
    <lineage>
        <taxon>Bacteria</taxon>
        <taxon>Pseudomonadati</taxon>
        <taxon>Fibrobacterota</taxon>
        <taxon>Chitinivibrionia</taxon>
        <taxon>Chitinivibrionales</taxon>
        <taxon>Chitinivibrionaceae</taxon>
        <taxon>Chitinivibrio</taxon>
    </lineage>
</organism>
<feature type="binding site" evidence="12">
    <location>
        <position position="201"/>
    </location>
    <ligand>
        <name>[4Fe-4S] cluster</name>
        <dbReference type="ChEBI" id="CHEBI:49883"/>
    </ligand>
</feature>
<comment type="function">
    <text evidence="12">DNA repair enzyme that has both DNA N-glycosylase activity and AP-lyase activity. The DNA N-glycosylase activity releases various damaged pyrimidines from DNA by cleaving the N-glycosidic bond, leaving an AP (apurinic/apyrimidinic) site. The AP-lyase activity cleaves the phosphodiester bond 3' to the AP site by a beta-elimination, leaving a 3'-terminal unsaturated sugar and a product with a terminal 5'-phosphate.</text>
</comment>
<dbReference type="GO" id="GO:0003677">
    <property type="term" value="F:DNA binding"/>
    <property type="evidence" value="ECO:0007669"/>
    <property type="project" value="UniProtKB-UniRule"/>
</dbReference>
<dbReference type="PROSITE" id="PS01155">
    <property type="entry name" value="ENDONUCLEASE_III_2"/>
    <property type="match status" value="1"/>
</dbReference>
<keyword evidence="10 12" id="KW-0456">Lyase</keyword>
<keyword evidence="7 12" id="KW-0411">Iron-sulfur</keyword>
<evidence type="ECO:0000256" key="4">
    <source>
        <dbReference type="ARBA" id="ARBA00022763"/>
    </source>
</evidence>
<evidence type="ECO:0000256" key="10">
    <source>
        <dbReference type="ARBA" id="ARBA00023239"/>
    </source>
</evidence>
<evidence type="ECO:0000256" key="3">
    <source>
        <dbReference type="ARBA" id="ARBA00022723"/>
    </source>
</evidence>
<dbReference type="STRING" id="1313304.CALK_0492"/>
<keyword evidence="9 12" id="KW-0234">DNA repair</keyword>
<dbReference type="OrthoDB" id="9800977at2"/>
<keyword evidence="5 12" id="KW-0378">Hydrolase</keyword>
<dbReference type="EMBL" id="ASJR01000003">
    <property type="protein sequence ID" value="ERP39000.1"/>
    <property type="molecule type" value="Genomic_DNA"/>
</dbReference>
<dbReference type="PANTHER" id="PTHR43286:SF1">
    <property type="entry name" value="ENDONUCLEASE III-LIKE PROTEIN 1"/>
    <property type="match status" value="1"/>
</dbReference>
<dbReference type="Proteomes" id="UP000017148">
    <property type="component" value="Unassembled WGS sequence"/>
</dbReference>
<dbReference type="EC" id="4.2.99.18" evidence="12"/>
<dbReference type="GO" id="GO:0140078">
    <property type="term" value="F:class I DNA-(apurinic or apyrimidinic site) endonuclease activity"/>
    <property type="evidence" value="ECO:0007669"/>
    <property type="project" value="UniProtKB-EC"/>
</dbReference>
<keyword evidence="4 12" id="KW-0227">DNA damage</keyword>
<dbReference type="Gene3D" id="1.10.1670.10">
    <property type="entry name" value="Helix-hairpin-Helix base-excision DNA repair enzymes (C-terminal)"/>
    <property type="match status" value="1"/>
</dbReference>
<dbReference type="Pfam" id="PF00730">
    <property type="entry name" value="HhH-GPD"/>
    <property type="match status" value="1"/>
</dbReference>
<dbReference type="HAMAP" id="MF_00942">
    <property type="entry name" value="Nth"/>
    <property type="match status" value="1"/>
</dbReference>
<dbReference type="GO" id="GO:0006285">
    <property type="term" value="P:base-excision repair, AP site formation"/>
    <property type="evidence" value="ECO:0007669"/>
    <property type="project" value="TreeGrafter"/>
</dbReference>
<dbReference type="GO" id="GO:0006289">
    <property type="term" value="P:nucleotide-excision repair"/>
    <property type="evidence" value="ECO:0007669"/>
    <property type="project" value="TreeGrafter"/>
</dbReference>
<dbReference type="eggNOG" id="COG0177">
    <property type="taxonomic scope" value="Bacteria"/>
</dbReference>
<comment type="cofactor">
    <cofactor evidence="12">
        <name>[4Fe-4S] cluster</name>
        <dbReference type="ChEBI" id="CHEBI:49883"/>
    </cofactor>
    <text evidence="12">Binds 1 [4Fe-4S] cluster.</text>
</comment>
<feature type="domain" description="HhH-GPD" evidence="13">
    <location>
        <begin position="45"/>
        <end position="192"/>
    </location>
</feature>
<dbReference type="InterPro" id="IPR003651">
    <property type="entry name" value="Endonuclease3_FeS-loop_motif"/>
</dbReference>
<dbReference type="SMART" id="SM00525">
    <property type="entry name" value="FES"/>
    <property type="match status" value="1"/>
</dbReference>
<dbReference type="PATRIC" id="fig|1313304.3.peg.472"/>
<protein>
    <recommendedName>
        <fullName evidence="12">Endonuclease III</fullName>
        <ecNumber evidence="12">4.2.99.18</ecNumber>
    </recommendedName>
    <alternativeName>
        <fullName evidence="12">DNA-(apurinic or apyrimidinic site) lyase</fullName>
    </alternativeName>
</protein>
<dbReference type="PANTHER" id="PTHR43286">
    <property type="entry name" value="ENDONUCLEASE III-LIKE PROTEIN 1"/>
    <property type="match status" value="1"/>
</dbReference>
<dbReference type="FunFam" id="1.10.1670.10:FF:000001">
    <property type="entry name" value="Endonuclease III"/>
    <property type="match status" value="1"/>
</dbReference>
<dbReference type="SMART" id="SM00478">
    <property type="entry name" value="ENDO3c"/>
    <property type="match status" value="1"/>
</dbReference>
<keyword evidence="14" id="KW-0255">Endonuclease</keyword>
<dbReference type="GO" id="GO:0051539">
    <property type="term" value="F:4 iron, 4 sulfur cluster binding"/>
    <property type="evidence" value="ECO:0007669"/>
    <property type="project" value="UniProtKB-UniRule"/>
</dbReference>
<evidence type="ECO:0000313" key="15">
    <source>
        <dbReference type="Proteomes" id="UP000017148"/>
    </source>
</evidence>
<evidence type="ECO:0000313" key="14">
    <source>
        <dbReference type="EMBL" id="ERP39000.1"/>
    </source>
</evidence>
<name>U7D7R9_9BACT</name>
<sequence length="219" mass="24808">MNKEERLARIYTYLERLFYSHKMPVIDLMKVGGESPFRLLVATILSSRTKDEVTSQAAARLFEKADTLEALARLSESEIAQRIYPVGFYKTKARHLRKLPEVVLHQFGGIIPHTMDELVCLPGVGRKTAALVAATAFDQDTICVDTHVHRITNRLGFVSTKTPAETERALMEYLPVQYWKKTNAYFVSFGQNICRPVGPRCTECSLQDLCPYYAGKDQS</sequence>
<dbReference type="CDD" id="cd00056">
    <property type="entry name" value="ENDO3c"/>
    <property type="match status" value="1"/>
</dbReference>
<evidence type="ECO:0000256" key="2">
    <source>
        <dbReference type="ARBA" id="ARBA00022485"/>
    </source>
</evidence>
<evidence type="ECO:0000256" key="6">
    <source>
        <dbReference type="ARBA" id="ARBA00023004"/>
    </source>
</evidence>
<proteinExistence type="inferred from homology"/>
<feature type="binding site" evidence="12">
    <location>
        <position position="194"/>
    </location>
    <ligand>
        <name>[4Fe-4S] cluster</name>
        <dbReference type="ChEBI" id="CHEBI:49883"/>
    </ligand>
</feature>
<dbReference type="InterPro" id="IPR000445">
    <property type="entry name" value="HhH_motif"/>
</dbReference>
<dbReference type="InterPro" id="IPR011257">
    <property type="entry name" value="DNA_glycosylase"/>
</dbReference>
<dbReference type="InterPro" id="IPR004036">
    <property type="entry name" value="Endonuclease-III-like_CS2"/>
</dbReference>
<accession>U7D7R9</accession>
<keyword evidence="8 12" id="KW-0238">DNA-binding</keyword>
<evidence type="ECO:0000256" key="8">
    <source>
        <dbReference type="ARBA" id="ARBA00023125"/>
    </source>
</evidence>
<dbReference type="SUPFAM" id="SSF48150">
    <property type="entry name" value="DNA-glycosylase"/>
    <property type="match status" value="1"/>
</dbReference>
<dbReference type="PIRSF" id="PIRSF001435">
    <property type="entry name" value="Nth"/>
    <property type="match status" value="1"/>
</dbReference>
<dbReference type="GO" id="GO:0046872">
    <property type="term" value="F:metal ion binding"/>
    <property type="evidence" value="ECO:0007669"/>
    <property type="project" value="UniProtKB-KW"/>
</dbReference>
<gene>
    <name evidence="12" type="primary">nth</name>
    <name evidence="14" type="ORF">CALK_0492</name>
</gene>
<evidence type="ECO:0000256" key="11">
    <source>
        <dbReference type="ARBA" id="ARBA00023295"/>
    </source>
</evidence>
<keyword evidence="6 12" id="KW-0408">Iron</keyword>
<dbReference type="Gene3D" id="1.10.340.30">
    <property type="entry name" value="Hypothetical protein, domain 2"/>
    <property type="match status" value="1"/>
</dbReference>
<comment type="catalytic activity">
    <reaction evidence="12">
        <text>2'-deoxyribonucleotide-(2'-deoxyribose 5'-phosphate)-2'-deoxyribonucleotide-DNA = a 3'-end 2'-deoxyribonucleotide-(2,3-dehydro-2,3-deoxyribose 5'-phosphate)-DNA + a 5'-end 5'-phospho-2'-deoxyribonucleoside-DNA + H(+)</text>
        <dbReference type="Rhea" id="RHEA:66592"/>
        <dbReference type="Rhea" id="RHEA-COMP:13180"/>
        <dbReference type="Rhea" id="RHEA-COMP:16897"/>
        <dbReference type="Rhea" id="RHEA-COMP:17067"/>
        <dbReference type="ChEBI" id="CHEBI:15378"/>
        <dbReference type="ChEBI" id="CHEBI:136412"/>
        <dbReference type="ChEBI" id="CHEBI:157695"/>
        <dbReference type="ChEBI" id="CHEBI:167181"/>
        <dbReference type="EC" id="4.2.99.18"/>
    </reaction>
</comment>
<comment type="caution">
    <text evidence="14">The sequence shown here is derived from an EMBL/GenBank/DDBJ whole genome shotgun (WGS) entry which is preliminary data.</text>
</comment>
<dbReference type="AlphaFoldDB" id="U7D7R9"/>
<evidence type="ECO:0000256" key="7">
    <source>
        <dbReference type="ARBA" id="ARBA00023014"/>
    </source>
</evidence>
<keyword evidence="14" id="KW-0540">Nuclease</keyword>
<keyword evidence="3 12" id="KW-0479">Metal-binding</keyword>
<dbReference type="RefSeq" id="WP_022636028.1">
    <property type="nucleotide sequence ID" value="NZ_ASJR01000003.1"/>
</dbReference>
<keyword evidence="15" id="KW-1185">Reference proteome</keyword>
<feature type="binding site" evidence="12">
    <location>
        <position position="204"/>
    </location>
    <ligand>
        <name>[4Fe-4S] cluster</name>
        <dbReference type="ChEBI" id="CHEBI:49883"/>
    </ligand>
</feature>
<dbReference type="InterPro" id="IPR023170">
    <property type="entry name" value="HhH_base_excis_C"/>
</dbReference>
<keyword evidence="2 12" id="KW-0004">4Fe-4S</keyword>